<dbReference type="Proteomes" id="UP000632766">
    <property type="component" value="Unassembled WGS sequence"/>
</dbReference>
<name>A0A8J7LC97_9NOST</name>
<dbReference type="AlphaFoldDB" id="A0A8J7LC97"/>
<organism evidence="1 2">
    <name type="scientific">Amazonocrinis nigriterrae CENA67</name>
    <dbReference type="NCBI Taxonomy" id="2794033"/>
    <lineage>
        <taxon>Bacteria</taxon>
        <taxon>Bacillati</taxon>
        <taxon>Cyanobacteriota</taxon>
        <taxon>Cyanophyceae</taxon>
        <taxon>Nostocales</taxon>
        <taxon>Nostocaceae</taxon>
        <taxon>Amazonocrinis</taxon>
        <taxon>Amazonocrinis nigriterrae</taxon>
    </lineage>
</organism>
<reference evidence="1 2" key="1">
    <citation type="journal article" date="2021" name="Int. J. Syst. Evol. Microbiol.">
        <title>Amazonocrinis nigriterrae gen. nov., sp. nov., Atlanticothrix silvestris gen. nov., sp. nov. and Dendronalium phyllosphericum gen. nov., sp. nov., nostocacean cyanobacteria from Brazilian environments.</title>
        <authorList>
            <person name="Alvarenga D.O."/>
            <person name="Andreote A.P.D."/>
            <person name="Branco L.H.Z."/>
            <person name="Delbaje E."/>
            <person name="Cruz R.B."/>
            <person name="Varani A.M."/>
            <person name="Fiore M.F."/>
        </authorList>
    </citation>
    <scope>NUCLEOTIDE SEQUENCE [LARGE SCALE GENOMIC DNA]</scope>
    <source>
        <strain evidence="1 2">CENA67</strain>
    </source>
</reference>
<comment type="caution">
    <text evidence="1">The sequence shown here is derived from an EMBL/GenBank/DDBJ whole genome shotgun (WGS) entry which is preliminary data.</text>
</comment>
<dbReference type="EMBL" id="JAECZC010000098">
    <property type="protein sequence ID" value="MBH8566545.1"/>
    <property type="molecule type" value="Genomic_DNA"/>
</dbReference>
<keyword evidence="2" id="KW-1185">Reference proteome</keyword>
<gene>
    <name evidence="1" type="ORF">I8748_31080</name>
</gene>
<sequence length="48" mass="5524">MNKAQRYTELASKEDAKKNFASFATEYQNKNPASWLGWTSENDILNVL</sequence>
<evidence type="ECO:0000313" key="2">
    <source>
        <dbReference type="Proteomes" id="UP000632766"/>
    </source>
</evidence>
<dbReference type="RefSeq" id="WP_198128293.1">
    <property type="nucleotide sequence ID" value="NZ_JAECZC010000098.1"/>
</dbReference>
<protein>
    <submittedName>
        <fullName evidence="1">Uncharacterized protein</fullName>
    </submittedName>
</protein>
<accession>A0A8J7LC97</accession>
<proteinExistence type="predicted"/>
<evidence type="ECO:0000313" key="1">
    <source>
        <dbReference type="EMBL" id="MBH8566545.1"/>
    </source>
</evidence>